<name>A3AJ89_ORYSJ</name>
<protein>
    <submittedName>
        <fullName evidence="1">Uncharacterized protein</fullName>
    </submittedName>
</protein>
<accession>A3AJ89</accession>
<dbReference type="Proteomes" id="UP000007752">
    <property type="component" value="Chromosome 3"/>
</dbReference>
<organism evidence="1">
    <name type="scientific">Oryza sativa subsp. japonica</name>
    <name type="common">Rice</name>
    <dbReference type="NCBI Taxonomy" id="39947"/>
    <lineage>
        <taxon>Eukaryota</taxon>
        <taxon>Viridiplantae</taxon>
        <taxon>Streptophyta</taxon>
        <taxon>Embryophyta</taxon>
        <taxon>Tracheophyta</taxon>
        <taxon>Spermatophyta</taxon>
        <taxon>Magnoliopsida</taxon>
        <taxon>Liliopsida</taxon>
        <taxon>Poales</taxon>
        <taxon>Poaceae</taxon>
        <taxon>BOP clade</taxon>
        <taxon>Oryzoideae</taxon>
        <taxon>Oryzeae</taxon>
        <taxon>Oryzinae</taxon>
        <taxon>Oryza</taxon>
        <taxon>Oryza sativa</taxon>
    </lineage>
</organism>
<reference evidence="1" key="2">
    <citation type="submission" date="2008-12" db="EMBL/GenBank/DDBJ databases">
        <title>Improved gene annotation of the rice (Oryza sativa) genomes.</title>
        <authorList>
            <person name="Wang J."/>
            <person name="Li R."/>
            <person name="Fan W."/>
            <person name="Huang Q."/>
            <person name="Zhang J."/>
            <person name="Zhou Y."/>
            <person name="Hu Y."/>
            <person name="Zi S."/>
            <person name="Li J."/>
            <person name="Ni P."/>
            <person name="Zheng H."/>
            <person name="Zhang Y."/>
            <person name="Zhao M."/>
            <person name="Hao Q."/>
            <person name="McDermott J."/>
            <person name="Samudrala R."/>
            <person name="Kristiansen K."/>
            <person name="Wong G.K.-S."/>
        </authorList>
    </citation>
    <scope>NUCLEOTIDE SEQUENCE</scope>
</reference>
<dbReference type="EMBL" id="CM000140">
    <property type="protein sequence ID" value="EAZ27378.1"/>
    <property type="molecule type" value="Genomic_DNA"/>
</dbReference>
<reference evidence="1" key="1">
    <citation type="journal article" date="2005" name="PLoS Biol.">
        <title>The genomes of Oryza sativa: a history of duplications.</title>
        <authorList>
            <person name="Yu J."/>
            <person name="Wang J."/>
            <person name="Lin W."/>
            <person name="Li S."/>
            <person name="Li H."/>
            <person name="Zhou J."/>
            <person name="Ni P."/>
            <person name="Dong W."/>
            <person name="Hu S."/>
            <person name="Zeng C."/>
            <person name="Zhang J."/>
            <person name="Zhang Y."/>
            <person name="Li R."/>
            <person name="Xu Z."/>
            <person name="Li S."/>
            <person name="Li X."/>
            <person name="Zheng H."/>
            <person name="Cong L."/>
            <person name="Lin L."/>
            <person name="Yin J."/>
            <person name="Geng J."/>
            <person name="Li G."/>
            <person name="Shi J."/>
            <person name="Liu J."/>
            <person name="Lv H."/>
            <person name="Li J."/>
            <person name="Wang J."/>
            <person name="Deng Y."/>
            <person name="Ran L."/>
            <person name="Shi X."/>
            <person name="Wang X."/>
            <person name="Wu Q."/>
            <person name="Li C."/>
            <person name="Ren X."/>
            <person name="Wang J."/>
            <person name="Wang X."/>
            <person name="Li D."/>
            <person name="Liu D."/>
            <person name="Zhang X."/>
            <person name="Ji Z."/>
            <person name="Zhao W."/>
            <person name="Sun Y."/>
            <person name="Zhang Z."/>
            <person name="Bao J."/>
            <person name="Han Y."/>
            <person name="Dong L."/>
            <person name="Ji J."/>
            <person name="Chen P."/>
            <person name="Wu S."/>
            <person name="Liu J."/>
            <person name="Xiao Y."/>
            <person name="Bu D."/>
            <person name="Tan J."/>
            <person name="Yang L."/>
            <person name="Ye C."/>
            <person name="Zhang J."/>
            <person name="Xu J."/>
            <person name="Zhou Y."/>
            <person name="Yu Y."/>
            <person name="Zhang B."/>
            <person name="Zhuang S."/>
            <person name="Wei H."/>
            <person name="Liu B."/>
            <person name="Lei M."/>
            <person name="Yu H."/>
            <person name="Li Y."/>
            <person name="Xu H."/>
            <person name="Wei S."/>
            <person name="He X."/>
            <person name="Fang L."/>
            <person name="Zhang Z."/>
            <person name="Zhang Y."/>
            <person name="Huang X."/>
            <person name="Su Z."/>
            <person name="Tong W."/>
            <person name="Li J."/>
            <person name="Tong Z."/>
            <person name="Li S."/>
            <person name="Ye J."/>
            <person name="Wang L."/>
            <person name="Fang L."/>
            <person name="Lei T."/>
            <person name="Chen C."/>
            <person name="Chen H."/>
            <person name="Xu Z."/>
            <person name="Li H."/>
            <person name="Huang H."/>
            <person name="Zhang F."/>
            <person name="Xu H."/>
            <person name="Li N."/>
            <person name="Zhao C."/>
            <person name="Li S."/>
            <person name="Dong L."/>
            <person name="Huang Y."/>
            <person name="Li L."/>
            <person name="Xi Y."/>
            <person name="Qi Q."/>
            <person name="Li W."/>
            <person name="Zhang B."/>
            <person name="Hu W."/>
            <person name="Zhang Y."/>
            <person name="Tian X."/>
            <person name="Jiao Y."/>
            <person name="Liang X."/>
            <person name="Jin J."/>
            <person name="Gao L."/>
            <person name="Zheng W."/>
            <person name="Hao B."/>
            <person name="Liu S."/>
            <person name="Wang W."/>
            <person name="Yuan L."/>
            <person name="Cao M."/>
            <person name="McDermott J."/>
            <person name="Samudrala R."/>
            <person name="Wang J."/>
            <person name="Wong G.K."/>
            <person name="Yang H."/>
        </authorList>
    </citation>
    <scope>NUCLEOTIDE SEQUENCE [LARGE SCALE GENOMIC DNA]</scope>
</reference>
<proteinExistence type="predicted"/>
<evidence type="ECO:0000313" key="1">
    <source>
        <dbReference type="EMBL" id="EAZ27378.1"/>
    </source>
</evidence>
<dbReference type="AlphaFoldDB" id="A3AJ89"/>
<gene>
    <name evidence="1" type="ORF">OsJ_11326</name>
</gene>
<sequence>MATQENDGGGRQGFVAVKETASEIEQRKRPSEFVEGEIVCRWRVIEGEIKRKRKLSSE</sequence>